<evidence type="ECO:0000256" key="1">
    <source>
        <dbReference type="SAM" id="Phobius"/>
    </source>
</evidence>
<gene>
    <name evidence="3" type="ORF">CPBP_00257</name>
</gene>
<proteinExistence type="predicted"/>
<feature type="chain" id="PRO_5032993998" description="SMODS and SLOG-associating 2TM effector domain-containing protein" evidence="2">
    <location>
        <begin position="21"/>
        <end position="245"/>
    </location>
</feature>
<feature type="signal peptide" evidence="2">
    <location>
        <begin position="1"/>
        <end position="20"/>
    </location>
</feature>
<dbReference type="Proteomes" id="UP000594001">
    <property type="component" value="Chromosome"/>
</dbReference>
<keyword evidence="4" id="KW-1185">Reference proteome</keyword>
<keyword evidence="2" id="KW-0732">Signal</keyword>
<reference evidence="3 4" key="1">
    <citation type="submission" date="2020-06" db="EMBL/GenBank/DDBJ databases">
        <title>The endosymbiont of the kinetoplastid Bodo saltans is a Paracaedibacter-like alpha-proteobacterium possessing a putative toxin-antitoxin system.</title>
        <authorList>
            <person name="Midha S."/>
            <person name="Rigden D.J."/>
            <person name="Siozios S."/>
            <person name="Hurst G.D.D."/>
            <person name="Jackson A.P."/>
        </authorList>
    </citation>
    <scope>NUCLEOTIDE SEQUENCE [LARGE SCALE GENOMIC DNA]</scope>
    <source>
        <strain evidence="3">Lake Konstanz</strain>
    </source>
</reference>
<protein>
    <recommendedName>
        <fullName evidence="5">SMODS and SLOG-associating 2TM effector domain-containing protein</fullName>
    </recommendedName>
</protein>
<keyword evidence="1" id="KW-0472">Membrane</keyword>
<evidence type="ECO:0008006" key="5">
    <source>
        <dbReference type="Google" id="ProtNLM"/>
    </source>
</evidence>
<evidence type="ECO:0000313" key="3">
    <source>
        <dbReference type="EMBL" id="QOL19500.1"/>
    </source>
</evidence>
<dbReference type="RefSeq" id="WP_350332252.1">
    <property type="nucleotide sequence ID" value="NZ_CP054719.1"/>
</dbReference>
<dbReference type="AlphaFoldDB" id="A0A7L9RSB7"/>
<evidence type="ECO:0000256" key="2">
    <source>
        <dbReference type="SAM" id="SignalP"/>
    </source>
</evidence>
<keyword evidence="1" id="KW-1133">Transmembrane helix</keyword>
<organism evidence="3 4">
    <name type="scientific">Candidatus Bodocaedibacter vickermanii</name>
    <dbReference type="NCBI Taxonomy" id="2741701"/>
    <lineage>
        <taxon>Bacteria</taxon>
        <taxon>Pseudomonadati</taxon>
        <taxon>Pseudomonadota</taxon>
        <taxon>Alphaproteobacteria</taxon>
        <taxon>Holosporales</taxon>
        <taxon>Candidatus Paracaedibacteraceae</taxon>
        <taxon>Candidatus Bodocaedibacter</taxon>
    </lineage>
</organism>
<feature type="transmembrane region" description="Helical" evidence="1">
    <location>
        <begin position="140"/>
        <end position="160"/>
    </location>
</feature>
<feature type="transmembrane region" description="Helical" evidence="1">
    <location>
        <begin position="172"/>
        <end position="189"/>
    </location>
</feature>
<dbReference type="KEGG" id="pbal:CPBP_00257"/>
<sequence length="245" mass="26549">MMLRIMLVLLTVSNMFPAHGATAEPFEDDSASMRTAVDDAGYSDSGEDLAAFPQLQSTRKSRSLHSQHRIIDMEALADAGLAANPARSTAASASSMESFSRVNPTQLFDRDKYLREHVAEMISDEKRYKTASKVCRWCNISWLAAGGMSTVASLVVSAFGTAEYLDPRLSNVLNMVLSVASGGFLWGAIQSKKASHEYHEEMTGIQKALGVPERLTDPEIDLNLEAFKANATGRQSEAPAAAATR</sequence>
<keyword evidence="1" id="KW-0812">Transmembrane</keyword>
<evidence type="ECO:0000313" key="4">
    <source>
        <dbReference type="Proteomes" id="UP000594001"/>
    </source>
</evidence>
<accession>A0A7L9RSB7</accession>
<name>A0A7L9RSB7_9PROT</name>
<dbReference type="EMBL" id="CP054719">
    <property type="protein sequence ID" value="QOL19500.1"/>
    <property type="molecule type" value="Genomic_DNA"/>
</dbReference>